<feature type="compositionally biased region" description="Polar residues" evidence="1">
    <location>
        <begin position="213"/>
        <end position="226"/>
    </location>
</feature>
<evidence type="ECO:0000256" key="2">
    <source>
        <dbReference type="SAM" id="SignalP"/>
    </source>
</evidence>
<feature type="chain" id="PRO_5035927355" evidence="2">
    <location>
        <begin position="24"/>
        <end position="240"/>
    </location>
</feature>
<accession>A0A8T0HQP0</accession>
<dbReference type="Proteomes" id="UP000822688">
    <property type="component" value="Chromosome V"/>
</dbReference>
<comment type="caution">
    <text evidence="3">The sequence shown here is derived from an EMBL/GenBank/DDBJ whole genome shotgun (WGS) entry which is preliminary data.</text>
</comment>
<protein>
    <submittedName>
        <fullName evidence="3">Uncharacterized protein</fullName>
    </submittedName>
</protein>
<gene>
    <name evidence="3" type="ORF">KC19_VG165600</name>
</gene>
<keyword evidence="4" id="KW-1185">Reference proteome</keyword>
<feature type="signal peptide" evidence="2">
    <location>
        <begin position="1"/>
        <end position="23"/>
    </location>
</feature>
<proteinExistence type="predicted"/>
<name>A0A8T0HQP0_CERPU</name>
<organism evidence="3 4">
    <name type="scientific">Ceratodon purpureus</name>
    <name type="common">Fire moss</name>
    <name type="synonym">Dicranum purpureum</name>
    <dbReference type="NCBI Taxonomy" id="3225"/>
    <lineage>
        <taxon>Eukaryota</taxon>
        <taxon>Viridiplantae</taxon>
        <taxon>Streptophyta</taxon>
        <taxon>Embryophyta</taxon>
        <taxon>Bryophyta</taxon>
        <taxon>Bryophytina</taxon>
        <taxon>Bryopsida</taxon>
        <taxon>Dicranidae</taxon>
        <taxon>Pseudoditrichales</taxon>
        <taxon>Ditrichaceae</taxon>
        <taxon>Ceratodon</taxon>
    </lineage>
</organism>
<evidence type="ECO:0000313" key="4">
    <source>
        <dbReference type="Proteomes" id="UP000822688"/>
    </source>
</evidence>
<evidence type="ECO:0000313" key="3">
    <source>
        <dbReference type="EMBL" id="KAG0573290.1"/>
    </source>
</evidence>
<reference evidence="3" key="1">
    <citation type="submission" date="2020-06" db="EMBL/GenBank/DDBJ databases">
        <title>WGS assembly of Ceratodon purpureus strain R40.</title>
        <authorList>
            <person name="Carey S.B."/>
            <person name="Jenkins J."/>
            <person name="Shu S."/>
            <person name="Lovell J.T."/>
            <person name="Sreedasyam A."/>
            <person name="Maumus F."/>
            <person name="Tiley G.P."/>
            <person name="Fernandez-Pozo N."/>
            <person name="Barry K."/>
            <person name="Chen C."/>
            <person name="Wang M."/>
            <person name="Lipzen A."/>
            <person name="Daum C."/>
            <person name="Saski C.A."/>
            <person name="Payton A.C."/>
            <person name="Mcbreen J.C."/>
            <person name="Conrad R.E."/>
            <person name="Kollar L.M."/>
            <person name="Olsson S."/>
            <person name="Huttunen S."/>
            <person name="Landis J.B."/>
            <person name="Wickett N.J."/>
            <person name="Johnson M.G."/>
            <person name="Rensing S.A."/>
            <person name="Grimwood J."/>
            <person name="Schmutz J."/>
            <person name="Mcdaniel S.F."/>
        </authorList>
    </citation>
    <scope>NUCLEOTIDE SEQUENCE</scope>
    <source>
        <strain evidence="3">R40</strain>
    </source>
</reference>
<keyword evidence="2" id="KW-0732">Signal</keyword>
<dbReference type="AlphaFoldDB" id="A0A8T0HQP0"/>
<evidence type="ECO:0000256" key="1">
    <source>
        <dbReference type="SAM" id="MobiDB-lite"/>
    </source>
</evidence>
<dbReference type="EMBL" id="CM026426">
    <property type="protein sequence ID" value="KAG0573290.1"/>
    <property type="molecule type" value="Genomic_DNA"/>
</dbReference>
<sequence length="240" mass="25963">MDSEKGALLAWLGLVFMRRGALGAQVPKPWLPDLPHLGRVLQNSNNFEITSQCNGEIRMLGRTANFTFTDFLTNYHTPIQPFGSSAANRIVVDDYTDATFVLDSSLLSLCYTAQSSWCSEAVSQGAQSDEDVVVNKVCDPSCSAGACTRSSPRGSDVLDEMAIERLVLADMAEELSPRDVVEAEFRGAVTHPRHSEDASSNLSDLLANVTLDPSTNLDSIGQSSDGYGSDSHMYSPPHRA</sequence>
<feature type="region of interest" description="Disordered" evidence="1">
    <location>
        <begin position="213"/>
        <end position="240"/>
    </location>
</feature>